<comment type="caution">
    <text evidence="2">The sequence shown here is derived from an EMBL/GenBank/DDBJ whole genome shotgun (WGS) entry which is preliminary data.</text>
</comment>
<sequence length="107" mass="12106">MSRQGSSYFDIVPTVGESLTNVSINKATDEIDAESGCENDTPVIEKKLIVPAKRIQTLEDQHITQQNKMNKMNKLESRLDRTTVLYTSLFFINIAISGVMLPKFRNK</sequence>
<protein>
    <submittedName>
        <fullName evidence="2">Uncharacterized protein</fullName>
    </submittedName>
</protein>
<evidence type="ECO:0000313" key="3">
    <source>
        <dbReference type="Proteomes" id="UP000219602"/>
    </source>
</evidence>
<proteinExistence type="predicted"/>
<evidence type="ECO:0000313" key="2">
    <source>
        <dbReference type="EMBL" id="PCD25305.1"/>
    </source>
</evidence>
<name>A0A2H3G304_FUSOX</name>
<dbReference type="EMBL" id="MABQ02000010">
    <property type="protein sequence ID" value="PCD25305.1"/>
    <property type="molecule type" value="Genomic_DNA"/>
</dbReference>
<evidence type="ECO:0000256" key="1">
    <source>
        <dbReference type="SAM" id="Phobius"/>
    </source>
</evidence>
<reference evidence="2 3" key="1">
    <citation type="journal article" date="2016" name="Environ. Microbiol.">
        <title>Effector profiles distinguish formae speciales of Fusarium oxysporum.</title>
        <authorList>
            <person name="van Dam P."/>
            <person name="Fokkens L."/>
            <person name="Schmidt S.M."/>
            <person name="Linmans J.H."/>
            <person name="Kistler H.C."/>
            <person name="Ma L.J."/>
            <person name="Rep M."/>
        </authorList>
    </citation>
    <scope>NUCLEOTIDE SEQUENCE [LARGE SCALE GENOMIC DNA]</scope>
    <source>
        <strain evidence="2 3">Forc016</strain>
    </source>
</reference>
<reference evidence="2 3" key="2">
    <citation type="journal article" date="2017" name="Sci. Rep.">
        <title>A mobile pathogenicity chromosome in Fusarium oxysporum for infection of multiple cucurbit species.</title>
        <authorList>
            <person name="van Dam P."/>
            <person name="Fokkens L."/>
            <person name="Ayukawa Y."/>
            <person name="van der Gragt M."/>
            <person name="Ter Horst A."/>
            <person name="Brankovics B."/>
            <person name="Houterman P.M."/>
            <person name="Arie T."/>
            <person name="Rep M."/>
        </authorList>
    </citation>
    <scope>NUCLEOTIDE SEQUENCE [LARGE SCALE GENOMIC DNA]</scope>
    <source>
        <strain evidence="2 3">Forc016</strain>
    </source>
</reference>
<dbReference type="Proteomes" id="UP000219602">
    <property type="component" value="Chromosome 12"/>
</dbReference>
<keyword evidence="1" id="KW-1133">Transmembrane helix</keyword>
<gene>
    <name evidence="2" type="ORF">AU210_014412</name>
</gene>
<accession>A0A2H3G304</accession>
<organism evidence="2 3">
    <name type="scientific">Fusarium oxysporum f. sp. radicis-cucumerinum</name>
    <dbReference type="NCBI Taxonomy" id="327505"/>
    <lineage>
        <taxon>Eukaryota</taxon>
        <taxon>Fungi</taxon>
        <taxon>Dikarya</taxon>
        <taxon>Ascomycota</taxon>
        <taxon>Pezizomycotina</taxon>
        <taxon>Sordariomycetes</taxon>
        <taxon>Hypocreomycetidae</taxon>
        <taxon>Hypocreales</taxon>
        <taxon>Nectriaceae</taxon>
        <taxon>Fusarium</taxon>
        <taxon>Fusarium oxysporum species complex</taxon>
    </lineage>
</organism>
<keyword evidence="1" id="KW-0812">Transmembrane</keyword>
<keyword evidence="1" id="KW-0472">Membrane</keyword>
<dbReference type="AlphaFoldDB" id="A0A2H3G304"/>
<feature type="transmembrane region" description="Helical" evidence="1">
    <location>
        <begin position="83"/>
        <end position="101"/>
    </location>
</feature>